<keyword evidence="2" id="KW-1185">Reference proteome</keyword>
<organism evidence="1 2">
    <name type="scientific">Natronoglomus mannanivorans</name>
    <dbReference type="NCBI Taxonomy" id="2979990"/>
    <lineage>
        <taxon>Archaea</taxon>
        <taxon>Methanobacteriati</taxon>
        <taxon>Methanobacteriota</taxon>
        <taxon>Stenosarchaea group</taxon>
        <taxon>Halobacteria</taxon>
        <taxon>Halobacteriales</taxon>
        <taxon>Natrialbaceae</taxon>
        <taxon>Natronoglomus</taxon>
    </lineage>
</organism>
<gene>
    <name evidence="1" type="ORF">OB955_17920</name>
</gene>
<protein>
    <submittedName>
        <fullName evidence="1">Uncharacterized protein</fullName>
    </submittedName>
</protein>
<sequence>MVYDRRQRFCSLEFILVHFVFDLVGGDVIDPEKHSCPEQLLFP</sequence>
<name>A0ABT2QI57_9EURY</name>
<dbReference type="Proteomes" id="UP001320972">
    <property type="component" value="Unassembled WGS sequence"/>
</dbReference>
<dbReference type="RefSeq" id="WP_338008638.1">
    <property type="nucleotide sequence ID" value="NZ_JAOPKB010000012.1"/>
</dbReference>
<comment type="caution">
    <text evidence="1">The sequence shown here is derived from an EMBL/GenBank/DDBJ whole genome shotgun (WGS) entry which is preliminary data.</text>
</comment>
<proteinExistence type="predicted"/>
<dbReference type="EMBL" id="JAOPKB010000012">
    <property type="protein sequence ID" value="MCU4974601.1"/>
    <property type="molecule type" value="Genomic_DNA"/>
</dbReference>
<reference evidence="1 2" key="1">
    <citation type="submission" date="2022-09" db="EMBL/GenBank/DDBJ databases">
        <title>Enrichment on poylsaccharides allowed isolation of novel metabolic and taxonomic groups of Haloarchaea.</title>
        <authorList>
            <person name="Sorokin D.Y."/>
            <person name="Elcheninov A.G."/>
            <person name="Khizhniak T.V."/>
            <person name="Kolganova T.V."/>
            <person name="Kublanov I.V."/>
        </authorList>
    </citation>
    <scope>NUCLEOTIDE SEQUENCE [LARGE SCALE GENOMIC DNA]</scope>
    <source>
        <strain evidence="1 2">AArc-m2/3/4</strain>
    </source>
</reference>
<evidence type="ECO:0000313" key="1">
    <source>
        <dbReference type="EMBL" id="MCU4974601.1"/>
    </source>
</evidence>
<accession>A0ABT2QI57</accession>
<evidence type="ECO:0000313" key="2">
    <source>
        <dbReference type="Proteomes" id="UP001320972"/>
    </source>
</evidence>